<dbReference type="Proteomes" id="UP000271162">
    <property type="component" value="Unassembled WGS sequence"/>
</dbReference>
<keyword evidence="3 11" id="KW-0732">Signal</keyword>
<evidence type="ECO:0000259" key="13">
    <source>
        <dbReference type="Pfam" id="PF14845"/>
    </source>
</evidence>
<gene>
    <name evidence="14" type="ORF">NBR_LOCUS5715</name>
</gene>
<dbReference type="STRING" id="27835.A0A158QWS0"/>
<comment type="catalytic activity">
    <reaction evidence="1 8">
        <text>Hydrolysis of terminal non-reducing N-acetyl-D-hexosamine residues in N-acetyl-beta-D-hexosaminides.</text>
        <dbReference type="EC" id="3.2.1.52"/>
    </reaction>
</comment>
<keyword evidence="10" id="KW-1015">Disulfide bond</keyword>
<dbReference type="SUPFAM" id="SSF55545">
    <property type="entry name" value="beta-N-acetylhexosaminidase-like domain"/>
    <property type="match status" value="1"/>
</dbReference>
<dbReference type="SUPFAM" id="SSF51445">
    <property type="entry name" value="(Trans)glycosidases"/>
    <property type="match status" value="1"/>
</dbReference>
<dbReference type="AlphaFoldDB" id="A0A158QWS0"/>
<dbReference type="PANTHER" id="PTHR22600:SF21">
    <property type="entry name" value="BETA-HEXOSAMINIDASE A"/>
    <property type="match status" value="1"/>
</dbReference>
<evidence type="ECO:0000256" key="9">
    <source>
        <dbReference type="PIRSR" id="PIRSR001093-1"/>
    </source>
</evidence>
<organism evidence="16">
    <name type="scientific">Nippostrongylus brasiliensis</name>
    <name type="common">Rat hookworm</name>
    <dbReference type="NCBI Taxonomy" id="27835"/>
    <lineage>
        <taxon>Eukaryota</taxon>
        <taxon>Metazoa</taxon>
        <taxon>Ecdysozoa</taxon>
        <taxon>Nematoda</taxon>
        <taxon>Chromadorea</taxon>
        <taxon>Rhabditida</taxon>
        <taxon>Rhabditina</taxon>
        <taxon>Rhabditomorpha</taxon>
        <taxon>Strongyloidea</taxon>
        <taxon>Heligmosomidae</taxon>
        <taxon>Nippostrongylus</taxon>
    </lineage>
</organism>
<feature type="domain" description="Glycoside hydrolase family 20 catalytic" evidence="12">
    <location>
        <begin position="172"/>
        <end position="506"/>
    </location>
</feature>
<reference evidence="16" key="1">
    <citation type="submission" date="2016-04" db="UniProtKB">
        <authorList>
            <consortium name="WormBaseParasite"/>
        </authorList>
    </citation>
    <scope>IDENTIFICATION</scope>
</reference>
<evidence type="ECO:0000256" key="7">
    <source>
        <dbReference type="ARBA" id="ARBA00053719"/>
    </source>
</evidence>
<dbReference type="GO" id="GO:0004563">
    <property type="term" value="F:beta-N-acetylhexosaminidase activity"/>
    <property type="evidence" value="ECO:0007669"/>
    <property type="project" value="UniProtKB-EC"/>
</dbReference>
<dbReference type="Pfam" id="PF00728">
    <property type="entry name" value="Glyco_hydro_20"/>
    <property type="match status" value="1"/>
</dbReference>
<feature type="chain" id="PRO_5043135653" description="Beta-hexosaminidase" evidence="11">
    <location>
        <begin position="17"/>
        <end position="552"/>
    </location>
</feature>
<dbReference type="EC" id="3.2.1.52" evidence="8"/>
<feature type="active site" description="Proton donor" evidence="9">
    <location>
        <position position="328"/>
    </location>
</feature>
<dbReference type="WBParaSite" id="NBR_0000571401-mRNA-1">
    <property type="protein sequence ID" value="NBR_0000571401-mRNA-1"/>
    <property type="gene ID" value="NBR_0000571401"/>
</dbReference>
<dbReference type="InterPro" id="IPR017853">
    <property type="entry name" value="GH"/>
</dbReference>
<evidence type="ECO:0000256" key="6">
    <source>
        <dbReference type="ARBA" id="ARBA00023295"/>
    </source>
</evidence>
<evidence type="ECO:0000256" key="10">
    <source>
        <dbReference type="PIRSR" id="PIRSR001093-2"/>
    </source>
</evidence>
<dbReference type="InterPro" id="IPR029018">
    <property type="entry name" value="Hex-like_dom2"/>
</dbReference>
<sequence>MRLVIALSAVLFIVHADTWYYGRPQPGASTTGGVWPLPKTITYDATFNHTINPGQFHFVSKVGTCDVIDKAMDRYQKLSFPLYDAASYSDSPATLTTLTIAVTAGCTADYPQMEMDESYTLVVDKSKGIATLTANQVWGALRGMESFSQLIYQPQKNQYRVRAASITDKPSFPHRGVMIDSARHFLPVGVLLQNLDLMAQNKMNVFHWHLVDSESFPYTSVKFPNMSLLGAYTPAHVYSVADMKKVIDYARLRGIRVVAEFDTPGHAGAWGKAFPSMLPKCYGASGYISELPNINDPTLNSTFAILSDFFTEALALFKDNYMHFGGDEVDYDMQQCWANNPEVYARMNKMGFGSTSQLLNYYWNRLFNIIDKARPGTKKVVWQEVLDMDVPATDAIAHVWKGSNIDEVMNEMKTVTANGHKAILSSCWYLNYIKYGADWGYLDNSNMRLRGLYYECDPTNFDGTDAQKALVLGGEAAMWGEFVDATNLIPRLWPRASAVAERLWSQPMLTADQAWPRLHEFRCRMMNRGFPVEPPNNPDYCPFEWDPNYKEL</sequence>
<name>A0A158QWS0_NIPBR</name>
<dbReference type="OMA" id="HATDTQS"/>
<dbReference type="InterPro" id="IPR015883">
    <property type="entry name" value="Glyco_hydro_20_cat"/>
</dbReference>
<evidence type="ECO:0000256" key="5">
    <source>
        <dbReference type="ARBA" id="ARBA00023180"/>
    </source>
</evidence>
<evidence type="ECO:0000313" key="15">
    <source>
        <dbReference type="Proteomes" id="UP000271162"/>
    </source>
</evidence>
<dbReference type="GO" id="GO:0005975">
    <property type="term" value="P:carbohydrate metabolic process"/>
    <property type="evidence" value="ECO:0007669"/>
    <property type="project" value="InterPro"/>
</dbReference>
<keyword evidence="5" id="KW-0325">Glycoprotein</keyword>
<feature type="signal peptide" evidence="11">
    <location>
        <begin position="1"/>
        <end position="16"/>
    </location>
</feature>
<dbReference type="Gene3D" id="3.30.379.10">
    <property type="entry name" value="Chitobiase/beta-hexosaminidase domain 2-like"/>
    <property type="match status" value="1"/>
</dbReference>
<dbReference type="FunFam" id="3.20.20.80:FF:000063">
    <property type="entry name" value="Beta-hexosaminidase"/>
    <property type="match status" value="1"/>
</dbReference>
<evidence type="ECO:0000313" key="14">
    <source>
        <dbReference type="EMBL" id="VDL69304.1"/>
    </source>
</evidence>
<evidence type="ECO:0000313" key="16">
    <source>
        <dbReference type="WBParaSite" id="NBR_0000571401-mRNA-1"/>
    </source>
</evidence>
<accession>A0A158QWS0</accession>
<protein>
    <recommendedName>
        <fullName evidence="8">Beta-hexosaminidase</fullName>
        <ecNumber evidence="8">3.2.1.52</ecNumber>
    </recommendedName>
</protein>
<dbReference type="Gene3D" id="3.20.20.80">
    <property type="entry name" value="Glycosidases"/>
    <property type="match status" value="1"/>
</dbReference>
<dbReference type="PRINTS" id="PR00738">
    <property type="entry name" value="GLHYDRLASE20"/>
</dbReference>
<dbReference type="CDD" id="cd06562">
    <property type="entry name" value="GH20_HexA_HexB-like"/>
    <property type="match status" value="1"/>
</dbReference>
<dbReference type="PIRSF" id="PIRSF001093">
    <property type="entry name" value="B-hxosamndse_ab_euk"/>
    <property type="match status" value="1"/>
</dbReference>
<feature type="domain" description="Beta-hexosaminidase eukaryotic type N-terminal" evidence="13">
    <location>
        <begin position="34"/>
        <end position="150"/>
    </location>
</feature>
<proteinExistence type="inferred from homology"/>
<evidence type="ECO:0000259" key="12">
    <source>
        <dbReference type="Pfam" id="PF00728"/>
    </source>
</evidence>
<dbReference type="InterPro" id="IPR029019">
    <property type="entry name" value="HEX_eukaryotic_N"/>
</dbReference>
<evidence type="ECO:0000256" key="11">
    <source>
        <dbReference type="SAM" id="SignalP"/>
    </source>
</evidence>
<evidence type="ECO:0000256" key="4">
    <source>
        <dbReference type="ARBA" id="ARBA00022801"/>
    </source>
</evidence>
<feature type="disulfide bond" evidence="10">
    <location>
        <begin position="65"/>
        <end position="106"/>
    </location>
</feature>
<keyword evidence="15" id="KW-1185">Reference proteome</keyword>
<comment type="similarity">
    <text evidence="2 8">Belongs to the glycosyl hydrolase 20 family.</text>
</comment>
<evidence type="ECO:0000256" key="1">
    <source>
        <dbReference type="ARBA" id="ARBA00001231"/>
    </source>
</evidence>
<keyword evidence="4 8" id="KW-0378">Hydrolase</keyword>
<reference evidence="14 15" key="2">
    <citation type="submission" date="2018-11" db="EMBL/GenBank/DDBJ databases">
        <authorList>
            <consortium name="Pathogen Informatics"/>
        </authorList>
    </citation>
    <scope>NUCLEOTIDE SEQUENCE [LARGE SCALE GENOMIC DNA]</scope>
</reference>
<feature type="disulfide bond" evidence="10">
    <location>
        <begin position="281"/>
        <end position="336"/>
    </location>
</feature>
<dbReference type="GO" id="GO:0016020">
    <property type="term" value="C:membrane"/>
    <property type="evidence" value="ECO:0007669"/>
    <property type="project" value="TreeGrafter"/>
</dbReference>
<comment type="function">
    <text evidence="7">Responsible for the degradation of GM2 gangliosides, and a variety of other molecules containing terminal N-acetyl hexosamines. Degrades chitotriose.</text>
</comment>
<evidence type="ECO:0000256" key="3">
    <source>
        <dbReference type="ARBA" id="ARBA00022729"/>
    </source>
</evidence>
<feature type="disulfide bond" evidence="10">
    <location>
        <begin position="523"/>
        <end position="541"/>
    </location>
</feature>
<dbReference type="GO" id="GO:0005764">
    <property type="term" value="C:lysosome"/>
    <property type="evidence" value="ECO:0007669"/>
    <property type="project" value="TreeGrafter"/>
</dbReference>
<dbReference type="EMBL" id="UYSL01019755">
    <property type="protein sequence ID" value="VDL69304.1"/>
    <property type="molecule type" value="Genomic_DNA"/>
</dbReference>
<evidence type="ECO:0000256" key="2">
    <source>
        <dbReference type="ARBA" id="ARBA00006285"/>
    </source>
</evidence>
<dbReference type="GO" id="GO:0030203">
    <property type="term" value="P:glycosaminoglycan metabolic process"/>
    <property type="evidence" value="ECO:0007669"/>
    <property type="project" value="TreeGrafter"/>
</dbReference>
<dbReference type="InterPro" id="IPR025705">
    <property type="entry name" value="Beta_hexosaminidase_sua/sub"/>
</dbReference>
<evidence type="ECO:0000256" key="8">
    <source>
        <dbReference type="PIRNR" id="PIRNR001093"/>
    </source>
</evidence>
<keyword evidence="6 8" id="KW-0326">Glycosidase</keyword>
<dbReference type="Pfam" id="PF14845">
    <property type="entry name" value="Glycohydro_20b2"/>
    <property type="match status" value="1"/>
</dbReference>
<dbReference type="GO" id="GO:0006689">
    <property type="term" value="P:ganglioside catabolic process"/>
    <property type="evidence" value="ECO:0007669"/>
    <property type="project" value="TreeGrafter"/>
</dbReference>
<dbReference type="PANTHER" id="PTHR22600">
    <property type="entry name" value="BETA-HEXOSAMINIDASE"/>
    <property type="match status" value="1"/>
</dbReference>